<dbReference type="AlphaFoldDB" id="A0A3R0UGV2"/>
<dbReference type="SUPFAM" id="SSF53098">
    <property type="entry name" value="Ribonuclease H-like"/>
    <property type="match status" value="1"/>
</dbReference>
<gene>
    <name evidence="2" type="ORF">EBH50_26000</name>
</gene>
<dbReference type="PANTHER" id="PTHR35004">
    <property type="entry name" value="TRANSPOSASE RV3428C-RELATED"/>
    <property type="match status" value="1"/>
</dbReference>
<dbReference type="Proteomes" id="UP000885317">
    <property type="component" value="Unassembled WGS sequence"/>
</dbReference>
<reference evidence="2" key="1">
    <citation type="submission" date="2018-10" db="EMBL/GenBank/DDBJ databases">
        <authorList>
            <consortium name="PulseNet: The National Subtyping Network for Foodborne Disease Surveillance"/>
            <person name="Tarr C.L."/>
            <person name="Trees E."/>
            <person name="Katz L.S."/>
            <person name="Carleton-Romer H.A."/>
            <person name="Stroika S."/>
            <person name="Kucerova Z."/>
            <person name="Roache K.F."/>
            <person name="Sabol A.L."/>
            <person name="Besser J."/>
            <person name="Gerner-Smidt P."/>
        </authorList>
    </citation>
    <scope>NUCLEOTIDE SEQUENCE [LARGE SCALE GENOMIC DNA]</scope>
    <source>
        <strain evidence="2">PNUSAS056479</strain>
    </source>
</reference>
<sequence length="551" mass="63062">MGTRRKTLPTDALLQLRRRLDALPPASPERTAQVVAMAQLYGVSESTVYRGLKTISRPRSAHRKDRGRARVLPDAELTHWCEIIAALKLRTTNKSGRHLSTARAIQLLEEHGVETPQGLEKVTPGLLKRPTVDRHLSRLHLDQPRLQREPPAVRFQAEHSNDCWQFDMSPSDLKHIDKPEWIDPDRGTPTLMLYSAVDDRSGVVYQEYRCVYGEDAESALRFLFNAMAPKAGTERALQGRPRMIYLDNGPVAKSSVFVRVMEELGIDWKTHIPKGKDGIRTTARSKGKVERPFRTIKEAHEVLYHFHRPETEQQANEWLWHYLNSYNAQQHREEKHSRIDDWVKNLPAEGFREMCSWEQYCRFAREPEVRRVGADARVSVSGVAWEVDPDLAGEKVRLLWGLFDNEIYVEFEDRRLGPYAPVSGPVPLNHYRKFRRGRVAEQGDKIRQLAEQLNLPISALSGTDIVMAPGDETNALPRQPFDVPEYHPVFRSMVEARVVIAAELALPLARLGPEAIGFIEQTLNETLVRDEVIARIRHYFRNNKPGEENAG</sequence>
<dbReference type="InterPro" id="IPR036397">
    <property type="entry name" value="RNaseH_sf"/>
</dbReference>
<proteinExistence type="predicted"/>
<dbReference type="InterPro" id="IPR001584">
    <property type="entry name" value="Integrase_cat-core"/>
</dbReference>
<evidence type="ECO:0000313" key="2">
    <source>
        <dbReference type="EMBL" id="MLE33290.1"/>
    </source>
</evidence>
<organism evidence="2">
    <name type="scientific">Salmonella enterica</name>
    <name type="common">Salmonella choleraesuis</name>
    <dbReference type="NCBI Taxonomy" id="28901"/>
    <lineage>
        <taxon>Bacteria</taxon>
        <taxon>Pseudomonadati</taxon>
        <taxon>Pseudomonadota</taxon>
        <taxon>Gammaproteobacteria</taxon>
        <taxon>Enterobacterales</taxon>
        <taxon>Enterobacteriaceae</taxon>
        <taxon>Salmonella</taxon>
    </lineage>
</organism>
<dbReference type="PANTHER" id="PTHR35004:SF7">
    <property type="entry name" value="INTEGRASE PROTEIN"/>
    <property type="match status" value="1"/>
</dbReference>
<name>A0A3R0UGV2_SALER</name>
<dbReference type="Gene3D" id="3.30.420.10">
    <property type="entry name" value="Ribonuclease H-like superfamily/Ribonuclease H"/>
    <property type="match status" value="1"/>
</dbReference>
<dbReference type="GO" id="GO:0015074">
    <property type="term" value="P:DNA integration"/>
    <property type="evidence" value="ECO:0007669"/>
    <property type="project" value="InterPro"/>
</dbReference>
<comment type="caution">
    <text evidence="2">The sequence shown here is derived from an EMBL/GenBank/DDBJ whole genome shotgun (WGS) entry which is preliminary data.</text>
</comment>
<dbReference type="PROSITE" id="PS50994">
    <property type="entry name" value="INTEGRASE"/>
    <property type="match status" value="1"/>
</dbReference>
<dbReference type="EMBL" id="RUTY01000046">
    <property type="protein sequence ID" value="MLE33290.1"/>
    <property type="molecule type" value="Genomic_DNA"/>
</dbReference>
<accession>A0A3R0UGV2</accession>
<feature type="domain" description="Integrase catalytic" evidence="1">
    <location>
        <begin position="147"/>
        <end position="346"/>
    </location>
</feature>
<dbReference type="InterPro" id="IPR012337">
    <property type="entry name" value="RNaseH-like_sf"/>
</dbReference>
<protein>
    <submittedName>
        <fullName evidence="2">Transposase</fullName>
    </submittedName>
</protein>
<evidence type="ECO:0000259" key="1">
    <source>
        <dbReference type="PROSITE" id="PS50994"/>
    </source>
</evidence>
<dbReference type="GO" id="GO:0003676">
    <property type="term" value="F:nucleic acid binding"/>
    <property type="evidence" value="ECO:0007669"/>
    <property type="project" value="InterPro"/>
</dbReference>